<dbReference type="SUPFAM" id="SSF53474">
    <property type="entry name" value="alpha/beta-Hydrolases"/>
    <property type="match status" value="1"/>
</dbReference>
<feature type="signal peptide" evidence="3">
    <location>
        <begin position="1"/>
        <end position="30"/>
    </location>
</feature>
<evidence type="ECO:0000259" key="4">
    <source>
        <dbReference type="Pfam" id="PF00135"/>
    </source>
</evidence>
<name>A0AA88KPV7_NAELO</name>
<keyword evidence="3" id="KW-0732">Signal</keyword>
<dbReference type="Pfam" id="PF00135">
    <property type="entry name" value="COesterase"/>
    <property type="match status" value="1"/>
</dbReference>
<dbReference type="AlphaFoldDB" id="A0AA88KPV7"/>
<organism evidence="5 6">
    <name type="scientific">Naegleria lovaniensis</name>
    <name type="common">Amoeba</name>
    <dbReference type="NCBI Taxonomy" id="51637"/>
    <lineage>
        <taxon>Eukaryota</taxon>
        <taxon>Discoba</taxon>
        <taxon>Heterolobosea</taxon>
        <taxon>Tetramitia</taxon>
        <taxon>Eutetramitia</taxon>
        <taxon>Vahlkampfiidae</taxon>
        <taxon>Naegleria</taxon>
    </lineage>
</organism>
<dbReference type="GO" id="GO:0016787">
    <property type="term" value="F:hydrolase activity"/>
    <property type="evidence" value="ECO:0007669"/>
    <property type="project" value="UniProtKB-KW"/>
</dbReference>
<keyword evidence="2 3" id="KW-0378">Hydrolase</keyword>
<dbReference type="InterPro" id="IPR019826">
    <property type="entry name" value="Carboxylesterase_B_AS"/>
</dbReference>
<proteinExistence type="inferred from homology"/>
<feature type="domain" description="Carboxylesterase type B" evidence="4">
    <location>
        <begin position="34"/>
        <end position="547"/>
    </location>
</feature>
<evidence type="ECO:0000256" key="3">
    <source>
        <dbReference type="RuleBase" id="RU361235"/>
    </source>
</evidence>
<accession>A0AA88KPV7</accession>
<sequence>MSQTHSLVNNTLPILLLLVFLFIHTVSTSADEEVIVRAPIGTYQGFISQFTEYQATARAFTGIRYAQAPVGSLRWKPTQPVNPFSGIYNANIETPGCPQRCELPPHTCPKTQSEDCLFLNLYTPRLGAIPKDQLLPVYVFFPGGHFEQGTPNSILYDGTFIANKTSIVMVIAGYRLGALGWLANANAQMSGNYGFMDQLTVLKWVQNNIAAFGGDPKRVTIGGQSAGATSTTAHLISPASKGLFHQVIVESNPLVLPMRLMDDVTINLATPFAKQVGCDVSDFSCFQNLSIDSILQAQYYMDSYKNLSIPLETFLPWAPTVASFDKLIPYQTFEAVQKGYYHKVPMIFGNVAEEALIFIYMGIKKKMTTLDYVALLYAVFGIEDGARVLNWYRPLLDGDKRPEVSIMGTDYIFLCPLRNVLSQITTQNPQLPVYNFIFNHVLTFDAWGPKYTYCVGHVCHGAELPFVFHSLGVHTLPDMHFSPQEDVLSTSIVNYFTNFVKFGNPNGNSTSSVTWPQFSANNRQTMMFQTPANQLVKDYKKSYCDEWDYIGYDHGWLNQLIDQLKKN</sequence>
<dbReference type="EC" id="3.1.1.-" evidence="3"/>
<dbReference type="Proteomes" id="UP000816034">
    <property type="component" value="Unassembled WGS sequence"/>
</dbReference>
<dbReference type="GeneID" id="68106874"/>
<protein>
    <recommendedName>
        <fullName evidence="3">Carboxylic ester hydrolase</fullName>
        <ecNumber evidence="3">3.1.1.-</ecNumber>
    </recommendedName>
</protein>
<gene>
    <name evidence="5" type="ORF">C9374_014421</name>
</gene>
<dbReference type="PROSITE" id="PS00941">
    <property type="entry name" value="CARBOXYLESTERASE_B_2"/>
    <property type="match status" value="1"/>
</dbReference>
<comment type="similarity">
    <text evidence="1 3">Belongs to the type-B carboxylesterase/lipase family.</text>
</comment>
<comment type="caution">
    <text evidence="5">The sequence shown here is derived from an EMBL/GenBank/DDBJ whole genome shotgun (WGS) entry which is preliminary data.</text>
</comment>
<dbReference type="Gene3D" id="3.40.50.1820">
    <property type="entry name" value="alpha/beta hydrolase"/>
    <property type="match status" value="1"/>
</dbReference>
<dbReference type="PANTHER" id="PTHR45570">
    <property type="entry name" value="CARBOXYLIC ESTER HYDROLASE"/>
    <property type="match status" value="1"/>
</dbReference>
<evidence type="ECO:0000313" key="5">
    <source>
        <dbReference type="EMBL" id="KAG2389021.1"/>
    </source>
</evidence>
<keyword evidence="6" id="KW-1185">Reference proteome</keyword>
<evidence type="ECO:0000256" key="1">
    <source>
        <dbReference type="ARBA" id="ARBA00005964"/>
    </source>
</evidence>
<evidence type="ECO:0000256" key="2">
    <source>
        <dbReference type="ARBA" id="ARBA00022801"/>
    </source>
</evidence>
<dbReference type="EMBL" id="PYSW02000008">
    <property type="protein sequence ID" value="KAG2389021.1"/>
    <property type="molecule type" value="Genomic_DNA"/>
</dbReference>
<dbReference type="InterPro" id="IPR029058">
    <property type="entry name" value="AB_hydrolase_fold"/>
</dbReference>
<feature type="chain" id="PRO_5041519203" description="Carboxylic ester hydrolase" evidence="3">
    <location>
        <begin position="31"/>
        <end position="567"/>
    </location>
</feature>
<dbReference type="PROSITE" id="PS00122">
    <property type="entry name" value="CARBOXYLESTERASE_B_1"/>
    <property type="match status" value="1"/>
</dbReference>
<dbReference type="RefSeq" id="XP_044553013.1">
    <property type="nucleotide sequence ID" value="XM_044690407.1"/>
</dbReference>
<dbReference type="InterPro" id="IPR002018">
    <property type="entry name" value="CarbesteraseB"/>
</dbReference>
<dbReference type="PANTHER" id="PTHR45570:SF1">
    <property type="entry name" value="CARBOXYLIC ESTER HYDROLASE"/>
    <property type="match status" value="1"/>
</dbReference>
<evidence type="ECO:0000313" key="6">
    <source>
        <dbReference type="Proteomes" id="UP000816034"/>
    </source>
</evidence>
<dbReference type="InterPro" id="IPR019819">
    <property type="entry name" value="Carboxylesterase_B_CS"/>
</dbReference>
<reference evidence="5 6" key="1">
    <citation type="journal article" date="2018" name="BMC Genomics">
        <title>The genome of Naegleria lovaniensis, the basis for a comparative approach to unravel pathogenicity factors of the human pathogenic amoeba N. fowleri.</title>
        <authorList>
            <person name="Liechti N."/>
            <person name="Schurch N."/>
            <person name="Bruggmann R."/>
            <person name="Wittwer M."/>
        </authorList>
    </citation>
    <scope>NUCLEOTIDE SEQUENCE [LARGE SCALE GENOMIC DNA]</scope>
    <source>
        <strain evidence="5 6">ATCC 30569</strain>
    </source>
</reference>